<keyword evidence="3" id="KW-0805">Transcription regulation</keyword>
<dbReference type="Proteomes" id="UP000030377">
    <property type="component" value="Unassembled WGS sequence"/>
</dbReference>
<evidence type="ECO:0000313" key="12">
    <source>
        <dbReference type="Proteomes" id="UP001549291"/>
    </source>
</evidence>
<sequence>MTGRFDWRGQGGHTEASTKAIVFVVEDDISMRRSLTNLFRSVGLEVVAFGSAREMLQSTMPDVTSCLVLDVRLPGLSGLDYQTELARLNIHIPIIFITGHGDIPMTVRAMKGGAVDFLSKPFRDQELLDAVVAATERDRKRREAQRTVANLKSLFETLSPREQAVMKLVATGLMNKQVAAELGLAEITVKIYRGHVMKKMRARSLADLIRMSETLGISANHTEQTQV</sequence>
<dbReference type="PANTHER" id="PTHR44688:SF16">
    <property type="entry name" value="DNA-BINDING TRANSCRIPTIONAL ACTIVATOR DEVR_DOSR"/>
    <property type="match status" value="1"/>
</dbReference>
<keyword evidence="1 6" id="KW-0597">Phosphoprotein</keyword>
<dbReference type="CDD" id="cd17537">
    <property type="entry name" value="REC_FixJ"/>
    <property type="match status" value="1"/>
</dbReference>
<evidence type="ECO:0000256" key="4">
    <source>
        <dbReference type="ARBA" id="ARBA00023125"/>
    </source>
</evidence>
<dbReference type="Gene3D" id="3.40.50.2300">
    <property type="match status" value="1"/>
</dbReference>
<dbReference type="EMBL" id="JBEPTQ010000002">
    <property type="protein sequence ID" value="MET4725108.1"/>
    <property type="molecule type" value="Genomic_DNA"/>
</dbReference>
<feature type="domain" description="HTH luxR-type" evidence="7">
    <location>
        <begin position="151"/>
        <end position="216"/>
    </location>
</feature>
<dbReference type="PROSITE" id="PS00622">
    <property type="entry name" value="HTH_LUXR_1"/>
    <property type="match status" value="1"/>
</dbReference>
<dbReference type="Proteomes" id="UP001549291">
    <property type="component" value="Unassembled WGS sequence"/>
</dbReference>
<evidence type="ECO:0000313" key="11">
    <source>
        <dbReference type="Proteomes" id="UP000030377"/>
    </source>
</evidence>
<dbReference type="STRING" id="375.BKD09_RS44020"/>
<comment type="caution">
    <text evidence="9">The sequence shown here is derived from an EMBL/GenBank/DDBJ whole genome shotgun (WGS) entry which is preliminary data.</text>
</comment>
<organism evidence="9 11">
    <name type="scientific">Bradyrhizobium japonicum</name>
    <dbReference type="NCBI Taxonomy" id="375"/>
    <lineage>
        <taxon>Bacteria</taxon>
        <taxon>Pseudomonadati</taxon>
        <taxon>Pseudomonadota</taxon>
        <taxon>Alphaproteobacteria</taxon>
        <taxon>Hyphomicrobiales</taxon>
        <taxon>Nitrobacteraceae</taxon>
        <taxon>Bradyrhizobium</taxon>
    </lineage>
</organism>
<dbReference type="GO" id="GO:0006355">
    <property type="term" value="P:regulation of DNA-templated transcription"/>
    <property type="evidence" value="ECO:0007669"/>
    <property type="project" value="InterPro"/>
</dbReference>
<feature type="domain" description="Response regulatory" evidence="8">
    <location>
        <begin position="21"/>
        <end position="135"/>
    </location>
</feature>
<dbReference type="InterPro" id="IPR011006">
    <property type="entry name" value="CheY-like_superfamily"/>
</dbReference>
<keyword evidence="2" id="KW-0902">Two-component regulatory system</keyword>
<dbReference type="Pfam" id="PF00072">
    <property type="entry name" value="Response_reg"/>
    <property type="match status" value="1"/>
</dbReference>
<reference evidence="9 11" key="1">
    <citation type="submission" date="2014-09" db="EMBL/GenBank/DDBJ databases">
        <title>Draft genome of Bradyrhizobium japonicum Is-34.</title>
        <authorList>
            <person name="Tsurumaru H."/>
            <person name="Yamakawa T."/>
            <person name="Hashimoto S."/>
            <person name="Okizaki K."/>
            <person name="Kanesaki Y."/>
            <person name="Yoshikawa H."/>
            <person name="Yajima S."/>
        </authorList>
    </citation>
    <scope>NUCLEOTIDE SEQUENCE [LARGE SCALE GENOMIC DNA]</scope>
    <source>
        <strain evidence="9 11">Is-34</strain>
    </source>
</reference>
<evidence type="ECO:0000256" key="3">
    <source>
        <dbReference type="ARBA" id="ARBA00023015"/>
    </source>
</evidence>
<protein>
    <submittedName>
        <fullName evidence="10">FixJ family two-component response regulator</fullName>
    </submittedName>
    <submittedName>
        <fullName evidence="9">Nodulation protein W</fullName>
    </submittedName>
</protein>
<dbReference type="Pfam" id="PF00196">
    <property type="entry name" value="GerE"/>
    <property type="match status" value="1"/>
</dbReference>
<accession>A0A0A3XI51</accession>
<dbReference type="SMART" id="SM00448">
    <property type="entry name" value="REC"/>
    <property type="match status" value="1"/>
</dbReference>
<dbReference type="AlphaFoldDB" id="A0A0A3XI51"/>
<dbReference type="InterPro" id="IPR036388">
    <property type="entry name" value="WH-like_DNA-bd_sf"/>
</dbReference>
<dbReference type="InterPro" id="IPR001789">
    <property type="entry name" value="Sig_transdc_resp-reg_receiver"/>
</dbReference>
<dbReference type="InterPro" id="IPR000792">
    <property type="entry name" value="Tscrpt_reg_LuxR_C"/>
</dbReference>
<dbReference type="PROSITE" id="PS50043">
    <property type="entry name" value="HTH_LUXR_2"/>
    <property type="match status" value="1"/>
</dbReference>
<name>A0A0A3XI51_BRAJP</name>
<evidence type="ECO:0000313" key="9">
    <source>
        <dbReference type="EMBL" id="KGT72939.1"/>
    </source>
</evidence>
<proteinExistence type="predicted"/>
<reference evidence="10 12" key="2">
    <citation type="submission" date="2024-06" db="EMBL/GenBank/DDBJ databases">
        <title>Genomic Encyclopedia of Type Strains, Phase V (KMG-V): Genome sequencing to study the core and pangenomes of soil and plant-associated prokaryotes.</title>
        <authorList>
            <person name="Whitman W."/>
        </authorList>
    </citation>
    <scope>NUCLEOTIDE SEQUENCE [LARGE SCALE GENOMIC DNA]</scope>
    <source>
        <strain evidence="10 12">USDA 160</strain>
    </source>
</reference>
<dbReference type="CDD" id="cd06170">
    <property type="entry name" value="LuxR_C_like"/>
    <property type="match status" value="1"/>
</dbReference>
<dbReference type="PATRIC" id="fig|375.37.peg.9214"/>
<evidence type="ECO:0000259" key="8">
    <source>
        <dbReference type="PROSITE" id="PS50110"/>
    </source>
</evidence>
<evidence type="ECO:0000256" key="6">
    <source>
        <dbReference type="PROSITE-ProRule" id="PRU00169"/>
    </source>
</evidence>
<evidence type="ECO:0000256" key="2">
    <source>
        <dbReference type="ARBA" id="ARBA00023012"/>
    </source>
</evidence>
<dbReference type="SUPFAM" id="SSF52172">
    <property type="entry name" value="CheY-like"/>
    <property type="match status" value="1"/>
</dbReference>
<dbReference type="GO" id="GO:0000160">
    <property type="term" value="P:phosphorelay signal transduction system"/>
    <property type="evidence" value="ECO:0007669"/>
    <property type="project" value="UniProtKB-KW"/>
</dbReference>
<dbReference type="Gene3D" id="1.10.10.10">
    <property type="entry name" value="Winged helix-like DNA-binding domain superfamily/Winged helix DNA-binding domain"/>
    <property type="match status" value="1"/>
</dbReference>
<dbReference type="FunFam" id="3.40.50.2300:FF:000018">
    <property type="entry name" value="DNA-binding transcriptional regulator NtrC"/>
    <property type="match status" value="1"/>
</dbReference>
<dbReference type="PROSITE" id="PS50110">
    <property type="entry name" value="RESPONSE_REGULATORY"/>
    <property type="match status" value="1"/>
</dbReference>
<dbReference type="PRINTS" id="PR00038">
    <property type="entry name" value="HTHLUXR"/>
</dbReference>
<keyword evidence="5" id="KW-0804">Transcription</keyword>
<dbReference type="GeneID" id="46488938"/>
<dbReference type="EMBL" id="JRPN01000090">
    <property type="protein sequence ID" value="KGT72939.1"/>
    <property type="molecule type" value="Genomic_DNA"/>
</dbReference>
<dbReference type="SMR" id="A0A0A3XI51"/>
<evidence type="ECO:0000313" key="10">
    <source>
        <dbReference type="EMBL" id="MET4725108.1"/>
    </source>
</evidence>
<gene>
    <name evidence="10" type="ORF">ABIF63_009214</name>
    <name evidence="9" type="ORF">MA20_47355</name>
</gene>
<dbReference type="GO" id="GO:0003677">
    <property type="term" value="F:DNA binding"/>
    <property type="evidence" value="ECO:0007669"/>
    <property type="project" value="UniProtKB-KW"/>
</dbReference>
<dbReference type="KEGG" id="bjp:RN69_39365"/>
<dbReference type="PANTHER" id="PTHR44688">
    <property type="entry name" value="DNA-BINDING TRANSCRIPTIONAL ACTIVATOR DEVR_DOSR"/>
    <property type="match status" value="1"/>
</dbReference>
<evidence type="ECO:0000256" key="5">
    <source>
        <dbReference type="ARBA" id="ARBA00023163"/>
    </source>
</evidence>
<keyword evidence="4" id="KW-0238">DNA-binding</keyword>
<dbReference type="SMART" id="SM00421">
    <property type="entry name" value="HTH_LUXR"/>
    <property type="match status" value="1"/>
</dbReference>
<evidence type="ECO:0000256" key="1">
    <source>
        <dbReference type="ARBA" id="ARBA00022553"/>
    </source>
</evidence>
<keyword evidence="12" id="KW-1185">Reference proteome</keyword>
<dbReference type="RefSeq" id="WP_011084526.1">
    <property type="nucleotide sequence ID" value="NZ_BJNK01000107.1"/>
</dbReference>
<evidence type="ECO:0000259" key="7">
    <source>
        <dbReference type="PROSITE" id="PS50043"/>
    </source>
</evidence>
<feature type="modified residue" description="4-aspartylphosphate" evidence="6">
    <location>
        <position position="70"/>
    </location>
</feature>